<comment type="catalytic activity">
    <reaction evidence="4">
        <text>ATP + H2O = ADP + phosphate + H(+)</text>
        <dbReference type="Rhea" id="RHEA:13065"/>
        <dbReference type="ChEBI" id="CHEBI:15377"/>
        <dbReference type="ChEBI" id="CHEBI:15378"/>
        <dbReference type="ChEBI" id="CHEBI:30616"/>
        <dbReference type="ChEBI" id="CHEBI:43474"/>
        <dbReference type="ChEBI" id="CHEBI:456216"/>
    </reaction>
</comment>
<dbReference type="Proteomes" id="UP000797356">
    <property type="component" value="Chromosome 7"/>
</dbReference>
<accession>A0A8K0IEL7</accession>
<organism evidence="8 9">
    <name type="scientific">Cocos nucifera</name>
    <name type="common">Coconut palm</name>
    <dbReference type="NCBI Taxonomy" id="13894"/>
    <lineage>
        <taxon>Eukaryota</taxon>
        <taxon>Viridiplantae</taxon>
        <taxon>Streptophyta</taxon>
        <taxon>Embryophyta</taxon>
        <taxon>Tracheophyta</taxon>
        <taxon>Spermatophyta</taxon>
        <taxon>Magnoliopsida</taxon>
        <taxon>Liliopsida</taxon>
        <taxon>Arecaceae</taxon>
        <taxon>Arecoideae</taxon>
        <taxon>Cocoseae</taxon>
        <taxon>Attaleinae</taxon>
        <taxon>Cocos</taxon>
    </lineage>
</organism>
<dbReference type="PANTHER" id="PTHR23070">
    <property type="entry name" value="BCS1 AAA-TYPE ATPASE"/>
    <property type="match status" value="1"/>
</dbReference>
<reference evidence="8" key="1">
    <citation type="journal article" date="2017" name="Gigascience">
        <title>The genome draft of coconut (Cocos nucifera).</title>
        <authorList>
            <person name="Xiao Y."/>
            <person name="Xu P."/>
            <person name="Fan H."/>
            <person name="Baudouin L."/>
            <person name="Xia W."/>
            <person name="Bocs S."/>
            <person name="Xu J."/>
            <person name="Li Q."/>
            <person name="Guo A."/>
            <person name="Zhou L."/>
            <person name="Li J."/>
            <person name="Wu Y."/>
            <person name="Ma Z."/>
            <person name="Armero A."/>
            <person name="Issali A.E."/>
            <person name="Liu N."/>
            <person name="Peng M."/>
            <person name="Yang Y."/>
        </authorList>
    </citation>
    <scope>NUCLEOTIDE SEQUENCE</scope>
    <source>
        <tissue evidence="8">Spear leaf of Hainan Tall coconut</tissue>
    </source>
</reference>
<dbReference type="CDD" id="cd19510">
    <property type="entry name" value="RecA-like_BCS1"/>
    <property type="match status" value="1"/>
</dbReference>
<dbReference type="GO" id="GO:0005524">
    <property type="term" value="F:ATP binding"/>
    <property type="evidence" value="ECO:0007669"/>
    <property type="project" value="UniProtKB-KW"/>
</dbReference>
<dbReference type="InterPro" id="IPR003960">
    <property type="entry name" value="ATPase_AAA_CS"/>
</dbReference>
<dbReference type="InterPro" id="IPR025753">
    <property type="entry name" value="AAA_N_dom"/>
</dbReference>
<dbReference type="SUPFAM" id="SSF52540">
    <property type="entry name" value="P-loop containing nucleoside triphosphate hydrolases"/>
    <property type="match status" value="1"/>
</dbReference>
<evidence type="ECO:0000256" key="2">
    <source>
        <dbReference type="ARBA" id="ARBA00007448"/>
    </source>
</evidence>
<keyword evidence="9" id="KW-1185">Reference proteome</keyword>
<evidence type="ECO:0000256" key="5">
    <source>
        <dbReference type="RuleBase" id="RU003651"/>
    </source>
</evidence>
<dbReference type="InterPro" id="IPR058017">
    <property type="entry name" value="At3g28540-like_C"/>
</dbReference>
<dbReference type="GO" id="GO:0016887">
    <property type="term" value="F:ATP hydrolysis activity"/>
    <property type="evidence" value="ECO:0007669"/>
    <property type="project" value="InterPro"/>
</dbReference>
<comment type="caution">
    <text evidence="8">The sequence shown here is derived from an EMBL/GenBank/DDBJ whole genome shotgun (WGS) entry which is preliminary data.</text>
</comment>
<gene>
    <name evidence="8" type="ORF">COCNU_07G005100</name>
</gene>
<dbReference type="SMART" id="SM00382">
    <property type="entry name" value="AAA"/>
    <property type="match status" value="1"/>
</dbReference>
<evidence type="ECO:0000313" key="9">
    <source>
        <dbReference type="Proteomes" id="UP000797356"/>
    </source>
</evidence>
<dbReference type="InterPro" id="IPR027417">
    <property type="entry name" value="P-loop_NTPase"/>
</dbReference>
<dbReference type="AlphaFoldDB" id="A0A8K0IEL7"/>
<evidence type="ECO:0000256" key="6">
    <source>
        <dbReference type="SAM" id="MobiDB-lite"/>
    </source>
</evidence>
<evidence type="ECO:0000259" key="7">
    <source>
        <dbReference type="SMART" id="SM00382"/>
    </source>
</evidence>
<dbReference type="Pfam" id="PF00004">
    <property type="entry name" value="AAA"/>
    <property type="match status" value="2"/>
</dbReference>
<feature type="region of interest" description="Disordered" evidence="6">
    <location>
        <begin position="465"/>
        <end position="499"/>
    </location>
</feature>
<dbReference type="PROSITE" id="PS00674">
    <property type="entry name" value="AAA"/>
    <property type="match status" value="1"/>
</dbReference>
<dbReference type="Gene3D" id="3.40.50.300">
    <property type="entry name" value="P-loop containing nucleotide triphosphate hydrolases"/>
    <property type="match status" value="1"/>
</dbReference>
<sequence length="499" mass="55786">MEIVWDWKSIGSLLATLVVIRSTVREFIPQEIRDLLCSLLGRLLTFLHPKATIFIEEHDASSSPNDLYDAAHTYLGSRCLSSNPTVTLFKRRNSDHVVSSLPTSHTALDSFNGIPLHWTSCAVQNPSSSPHRYPSEQRFLKLCFDLCHLDVVRSQYMSYIVDEATRLRLKTRERRLYTNRHTSHVDDHHRPWSSFPFAHPATFDTLAIDPALRDDIRSDLLRFVGRQDHYDRVGRAWKRGYLLHGPPGTGKTSLVAAIANLLEFDVYDLELTAVNSNSHLRRLLVSTTPKSIVVVEDVDCSLDLSDRNRKKIVPQPEPDQAPSRATAAGLWSTAEYCGLGMVSLSGVLNFVDGLWSSCVGERLMIFTTNHPERLDPALLRPGRMDRSIHLSYCGPAAFRVLARNYLQEFGVDELGELMAEAEALLLEVQMTPADIAEVFMGCDGDSADVAMRTVVEEMRRRKALLLASPSQSTSDGGVVSGEDKKSELPTPTIREDSAT</sequence>
<dbReference type="GO" id="GO:0006950">
    <property type="term" value="P:response to stress"/>
    <property type="evidence" value="ECO:0007669"/>
    <property type="project" value="UniProtKB-ARBA"/>
</dbReference>
<feature type="domain" description="AAA+ ATPase" evidence="7">
    <location>
        <begin position="237"/>
        <end position="394"/>
    </location>
</feature>
<dbReference type="InterPro" id="IPR003959">
    <property type="entry name" value="ATPase_AAA_core"/>
</dbReference>
<name>A0A8K0IEL7_COCNU</name>
<keyword evidence="3" id="KW-0460">Magnesium</keyword>
<comment type="similarity">
    <text evidence="2">Belongs to the AAA ATPase family. BCS1 subfamily.</text>
</comment>
<proteinExistence type="inferred from homology"/>
<dbReference type="Gene3D" id="6.10.280.40">
    <property type="match status" value="1"/>
</dbReference>
<dbReference type="OrthoDB" id="10251412at2759"/>
<feature type="compositionally biased region" description="Basic and acidic residues" evidence="6">
    <location>
        <begin position="481"/>
        <end position="499"/>
    </location>
</feature>
<keyword evidence="5" id="KW-0547">Nucleotide-binding</keyword>
<reference evidence="8" key="2">
    <citation type="submission" date="2019-07" db="EMBL/GenBank/DDBJ databases">
        <authorList>
            <person name="Yang Y."/>
            <person name="Bocs S."/>
            <person name="Baudouin L."/>
        </authorList>
    </citation>
    <scope>NUCLEOTIDE SEQUENCE</scope>
    <source>
        <tissue evidence="8">Spear leaf of Hainan Tall coconut</tissue>
    </source>
</reference>
<dbReference type="InterPro" id="IPR003593">
    <property type="entry name" value="AAA+_ATPase"/>
</dbReference>
<protein>
    <submittedName>
        <fullName evidence="8">AAA-ATPase</fullName>
    </submittedName>
</protein>
<evidence type="ECO:0000313" key="8">
    <source>
        <dbReference type="EMBL" id="KAG1354398.1"/>
    </source>
</evidence>
<evidence type="ECO:0000256" key="1">
    <source>
        <dbReference type="ARBA" id="ARBA00001946"/>
    </source>
</evidence>
<dbReference type="Pfam" id="PF14363">
    <property type="entry name" value="AAA_assoc"/>
    <property type="match status" value="1"/>
</dbReference>
<evidence type="ECO:0000256" key="4">
    <source>
        <dbReference type="ARBA" id="ARBA00049360"/>
    </source>
</evidence>
<dbReference type="EMBL" id="CM017878">
    <property type="protein sequence ID" value="KAG1354398.1"/>
    <property type="molecule type" value="Genomic_DNA"/>
</dbReference>
<comment type="cofactor">
    <cofactor evidence="1">
        <name>Mg(2+)</name>
        <dbReference type="ChEBI" id="CHEBI:18420"/>
    </cofactor>
</comment>
<keyword evidence="5" id="KW-0067">ATP-binding</keyword>
<dbReference type="Pfam" id="PF25568">
    <property type="entry name" value="AAA_lid_At3g28540"/>
    <property type="match status" value="1"/>
</dbReference>
<evidence type="ECO:0000256" key="3">
    <source>
        <dbReference type="ARBA" id="ARBA00022842"/>
    </source>
</evidence>
<dbReference type="InterPro" id="IPR050747">
    <property type="entry name" value="Mitochondrial_chaperone_BCS1"/>
</dbReference>